<dbReference type="EMBL" id="CP067393">
    <property type="protein sequence ID" value="QQP86071.1"/>
    <property type="molecule type" value="Genomic_DNA"/>
</dbReference>
<gene>
    <name evidence="2" type="ORF">JHT90_02105</name>
</gene>
<dbReference type="AlphaFoldDB" id="A0A974NG71"/>
<feature type="transmembrane region" description="Helical" evidence="1">
    <location>
        <begin position="107"/>
        <end position="130"/>
    </location>
</feature>
<keyword evidence="3" id="KW-1185">Reference proteome</keyword>
<keyword evidence="1" id="KW-0812">Transmembrane</keyword>
<dbReference type="KEGG" id="eaz:JHT90_02105"/>
<evidence type="ECO:0000313" key="2">
    <source>
        <dbReference type="EMBL" id="QQP86071.1"/>
    </source>
</evidence>
<evidence type="ECO:0000256" key="1">
    <source>
        <dbReference type="SAM" id="Phobius"/>
    </source>
</evidence>
<feature type="transmembrane region" description="Helical" evidence="1">
    <location>
        <begin position="67"/>
        <end position="87"/>
    </location>
</feature>
<sequence length="368" mass="42593">MANTQVPIAGDYKKTPVTEYWCLAPLPIPTGYPAIPQQVDIKKATKTTLDHGKADYWNFEFGTRFDFTMCFVVFISFVIVHIFFLFTDMSFYGGFQITFIEVSYSMLPYYFFGVGGTFLFLLIITIYCYFKQATQVPLRFNREKRQVCAVVGKRILIAPWEQVSAQVESALLVTPYSATENSSLIIQIPDTEQGEVATFTMGYAVDALAIADWEAIRVFMEQGLDTLKQQAKTPEQLTPDALKKLEQNPQPTAEYYEKLTEQYQEGSIKYFYALKNLKKYQKNGYWFWIICHICSGWTIPCHVAEWLNRHPYIKRPAAMKKWSQPIPQEQWAKPSEDLLKQTQTLTMAYGKKGVNNFQDYFVKQTKEK</sequence>
<keyword evidence="1" id="KW-1133">Transmembrane helix</keyword>
<name>A0A974NG71_9GAMM</name>
<dbReference type="RefSeq" id="WP_201093528.1">
    <property type="nucleotide sequence ID" value="NZ_CP067393.1"/>
</dbReference>
<proteinExistence type="predicted"/>
<protein>
    <submittedName>
        <fullName evidence="2">Uncharacterized protein</fullName>
    </submittedName>
</protein>
<accession>A0A974NG71</accession>
<keyword evidence="1" id="KW-0472">Membrane</keyword>
<reference evidence="2 3" key="1">
    <citation type="submission" date="2021-01" db="EMBL/GenBank/DDBJ databases">
        <title>Entomomonas sp. F2A isolated from a house cricket (Acheta domesticus).</title>
        <authorList>
            <person name="Spergser J."/>
            <person name="Busse H.-J."/>
        </authorList>
    </citation>
    <scope>NUCLEOTIDE SEQUENCE [LARGE SCALE GENOMIC DNA]</scope>
    <source>
        <strain evidence="2 3">F2A</strain>
    </source>
</reference>
<dbReference type="Proteomes" id="UP000595278">
    <property type="component" value="Chromosome"/>
</dbReference>
<organism evidence="2 3">
    <name type="scientific">Entomomonas asaccharolytica</name>
    <dbReference type="NCBI Taxonomy" id="2785331"/>
    <lineage>
        <taxon>Bacteria</taxon>
        <taxon>Pseudomonadati</taxon>
        <taxon>Pseudomonadota</taxon>
        <taxon>Gammaproteobacteria</taxon>
        <taxon>Pseudomonadales</taxon>
        <taxon>Pseudomonadaceae</taxon>
        <taxon>Entomomonas</taxon>
    </lineage>
</organism>
<evidence type="ECO:0000313" key="3">
    <source>
        <dbReference type="Proteomes" id="UP000595278"/>
    </source>
</evidence>